<proteinExistence type="predicted"/>
<sequence>MKLNLSREEEDAIIHKVSARLDRTQAHESEFRTQGRAVNAKEWKLVNSREDFYIYKQRDELVAKEESRVPRILCAGTVEGKMEDFMLGIYDGDELAWRIRSAYMNDKFADTQFLSTIISPTREEPFRYMGVKWLSTQSPPVVGAFIRKRDHVVVEAMGTTKDGNGETFGYYMLEDYSHPSIPDHSDVGILRSKLSMCCIARQVTSDRIALYVRSRIDLDGDLPMRLAVSIASLSLASLANAVDTAYNKKLAWLISHQKPKRPRVNEGRPRAPSSMCHSCGKAPSGLLARSLAYCQVCRSACCAKCSVEKKLVVDLIAGQPTLRSMPFCFACVRLAKELDPIEVGRPPVPRDLRGKKREMEKMEMQ</sequence>
<dbReference type="Gene3D" id="3.30.530.20">
    <property type="match status" value="1"/>
</dbReference>
<organism evidence="2 3">
    <name type="scientific">Pythium oligandrum</name>
    <name type="common">Mycoparasitic fungus</name>
    <dbReference type="NCBI Taxonomy" id="41045"/>
    <lineage>
        <taxon>Eukaryota</taxon>
        <taxon>Sar</taxon>
        <taxon>Stramenopiles</taxon>
        <taxon>Oomycota</taxon>
        <taxon>Peronosporomycetes</taxon>
        <taxon>Pythiales</taxon>
        <taxon>Pythiaceae</taxon>
        <taxon>Pythium</taxon>
    </lineage>
</organism>
<dbReference type="PANTHER" id="PTHR13510">
    <property type="entry name" value="FYVE-FINGER-CONTAINING RAB5 EFFECTOR PROTEIN RABENOSYN-5-RELATED"/>
    <property type="match status" value="1"/>
</dbReference>
<dbReference type="EMBL" id="SPLM01000041">
    <property type="protein sequence ID" value="TMW64062.1"/>
    <property type="molecule type" value="Genomic_DNA"/>
</dbReference>
<evidence type="ECO:0008006" key="4">
    <source>
        <dbReference type="Google" id="ProtNLM"/>
    </source>
</evidence>
<accession>A0A8K1CKR7</accession>
<dbReference type="AlphaFoldDB" id="A0A8K1CKR7"/>
<protein>
    <recommendedName>
        <fullName evidence="4">FYVE-type domain-containing protein</fullName>
    </recommendedName>
</protein>
<dbReference type="Proteomes" id="UP000794436">
    <property type="component" value="Unassembled WGS sequence"/>
</dbReference>
<dbReference type="InterPro" id="IPR052727">
    <property type="entry name" value="Rab4/Rab5_effector"/>
</dbReference>
<evidence type="ECO:0000256" key="1">
    <source>
        <dbReference type="SAM" id="MobiDB-lite"/>
    </source>
</evidence>
<name>A0A8K1CKR7_PYTOL</name>
<dbReference type="SUPFAM" id="SSF57903">
    <property type="entry name" value="FYVE/PHD zinc finger"/>
    <property type="match status" value="1"/>
</dbReference>
<feature type="compositionally biased region" description="Basic and acidic residues" evidence="1">
    <location>
        <begin position="348"/>
        <end position="365"/>
    </location>
</feature>
<feature type="region of interest" description="Disordered" evidence="1">
    <location>
        <begin position="346"/>
        <end position="365"/>
    </location>
</feature>
<reference evidence="2" key="1">
    <citation type="submission" date="2019-03" db="EMBL/GenBank/DDBJ databases">
        <title>Long read genome sequence of the mycoparasitic Pythium oligandrum ATCC 38472 isolated from sugarbeet rhizosphere.</title>
        <authorList>
            <person name="Gaulin E."/>
        </authorList>
    </citation>
    <scope>NUCLEOTIDE SEQUENCE</scope>
    <source>
        <strain evidence="2">ATCC 38472_TT</strain>
    </source>
</reference>
<dbReference type="InterPro" id="IPR011011">
    <property type="entry name" value="Znf_FYVE_PHD"/>
</dbReference>
<gene>
    <name evidence="2" type="ORF">Poli38472_014179</name>
</gene>
<keyword evidence="3" id="KW-1185">Reference proteome</keyword>
<comment type="caution">
    <text evidence="2">The sequence shown here is derived from an EMBL/GenBank/DDBJ whole genome shotgun (WGS) entry which is preliminary data.</text>
</comment>
<evidence type="ECO:0000313" key="3">
    <source>
        <dbReference type="Proteomes" id="UP000794436"/>
    </source>
</evidence>
<dbReference type="PANTHER" id="PTHR13510:SF44">
    <property type="entry name" value="RABENOSYN-5"/>
    <property type="match status" value="1"/>
</dbReference>
<evidence type="ECO:0000313" key="2">
    <source>
        <dbReference type="EMBL" id="TMW64062.1"/>
    </source>
</evidence>
<dbReference type="InterPro" id="IPR023393">
    <property type="entry name" value="START-like_dom_sf"/>
</dbReference>
<dbReference type="OrthoDB" id="66895at2759"/>